<feature type="compositionally biased region" description="Acidic residues" evidence="4">
    <location>
        <begin position="27"/>
        <end position="37"/>
    </location>
</feature>
<protein>
    <submittedName>
        <fullName evidence="7">ATP-dependent helicase fft2</fullName>
        <ecNumber evidence="7">3.6.4.12</ecNumber>
    </submittedName>
</protein>
<evidence type="ECO:0000256" key="2">
    <source>
        <dbReference type="ARBA" id="ARBA00022801"/>
    </source>
</evidence>
<feature type="compositionally biased region" description="Basic residues" evidence="4">
    <location>
        <begin position="257"/>
        <end position="271"/>
    </location>
</feature>
<evidence type="ECO:0000313" key="8">
    <source>
        <dbReference type="Proteomes" id="UP000034841"/>
    </source>
</evidence>
<evidence type="ECO:0000259" key="5">
    <source>
        <dbReference type="PROSITE" id="PS51192"/>
    </source>
</evidence>
<dbReference type="EMBL" id="LBBL01000152">
    <property type="protein sequence ID" value="KKF94541.1"/>
    <property type="molecule type" value="Genomic_DNA"/>
</dbReference>
<dbReference type="GO" id="GO:0005524">
    <property type="term" value="F:ATP binding"/>
    <property type="evidence" value="ECO:0007669"/>
    <property type="project" value="InterPro"/>
</dbReference>
<dbReference type="Pfam" id="PF00271">
    <property type="entry name" value="Helicase_C"/>
    <property type="match status" value="1"/>
</dbReference>
<dbReference type="Proteomes" id="UP000034841">
    <property type="component" value="Unassembled WGS sequence"/>
</dbReference>
<dbReference type="AlphaFoldDB" id="A0A0F8B0P6"/>
<feature type="compositionally biased region" description="Polar residues" evidence="4">
    <location>
        <begin position="277"/>
        <end position="287"/>
    </location>
</feature>
<keyword evidence="1" id="KW-0547">Nucleotide-binding</keyword>
<dbReference type="CDD" id="cd18793">
    <property type="entry name" value="SF2_C_SNF"/>
    <property type="match status" value="1"/>
</dbReference>
<evidence type="ECO:0000259" key="6">
    <source>
        <dbReference type="PROSITE" id="PS51194"/>
    </source>
</evidence>
<dbReference type="OrthoDB" id="5857104at2759"/>
<keyword evidence="2 7" id="KW-0378">Hydrolase</keyword>
<dbReference type="Gene3D" id="3.40.50.300">
    <property type="entry name" value="P-loop containing nucleotide triphosphate hydrolases"/>
    <property type="match status" value="2"/>
</dbReference>
<dbReference type="PROSITE" id="PS51192">
    <property type="entry name" value="HELICASE_ATP_BIND_1"/>
    <property type="match status" value="1"/>
</dbReference>
<keyword evidence="7" id="KW-0347">Helicase</keyword>
<feature type="domain" description="Helicase ATP-binding" evidence="5">
    <location>
        <begin position="480"/>
        <end position="654"/>
    </location>
</feature>
<dbReference type="InterPro" id="IPR001650">
    <property type="entry name" value="Helicase_C-like"/>
</dbReference>
<dbReference type="SUPFAM" id="SSF52540">
    <property type="entry name" value="P-loop containing nucleoside triphosphate hydrolases"/>
    <property type="match status" value="2"/>
</dbReference>
<keyword evidence="3" id="KW-0067">ATP-binding</keyword>
<reference evidence="7 8" key="1">
    <citation type="submission" date="2015-04" db="EMBL/GenBank/DDBJ databases">
        <title>Genome sequence of Ceratocystis platani, a major pathogen of plane trees.</title>
        <authorList>
            <person name="Belbahri L."/>
        </authorList>
    </citation>
    <scope>NUCLEOTIDE SEQUENCE [LARGE SCALE GENOMIC DNA]</scope>
    <source>
        <strain evidence="7 8">CFO</strain>
    </source>
</reference>
<evidence type="ECO:0000256" key="3">
    <source>
        <dbReference type="ARBA" id="ARBA00022840"/>
    </source>
</evidence>
<dbReference type="EC" id="3.6.4.12" evidence="7"/>
<dbReference type="PANTHER" id="PTHR10799">
    <property type="entry name" value="SNF2/RAD54 HELICASE FAMILY"/>
    <property type="match status" value="1"/>
</dbReference>
<dbReference type="InterPro" id="IPR038718">
    <property type="entry name" value="SNF2-like_sf"/>
</dbReference>
<feature type="region of interest" description="Disordered" evidence="4">
    <location>
        <begin position="1"/>
        <end position="59"/>
    </location>
</feature>
<dbReference type="GO" id="GO:0016787">
    <property type="term" value="F:hydrolase activity"/>
    <property type="evidence" value="ECO:0007669"/>
    <property type="project" value="UniProtKB-KW"/>
</dbReference>
<dbReference type="InterPro" id="IPR014001">
    <property type="entry name" value="Helicase_ATP-bd"/>
</dbReference>
<sequence>MPSFTTSRSRSFADYLPPRSTPPEFRDTEDDDNDEGNGQDSSPEVATIPLDMVPCSSPIQPTQVLGRALPLALQQSPTPIHSLSPSPPVIEVPRSSPLQVTKQAHLTKQGMISQFFKATTPITNSTASTTASASPLSGPVTALRITDGNASKKRCFDMIEVSDDDDDDDGHNRADIRRTQFASTIKRDGSPKHKKSKLAIGKLDFSSFQYTPPSPKSGKVQTFPDLTKPPLNNATKPAQQSGSKSPEILITSSPPKGRPRRRLVRGLRPRSRSPSPNTSQEAALKSSTPPPAPIIKKKLVRPKPLIISDDEEDELAMDSYVSRDSTPEIVGQSGNKIVDMLNEIIMSDLAALTGDKEDSLTHLLSHRPFRSISQIEKVSKQKTVRGKKQMVNIGEAVVEKISSFTKAISAVDQIVVESDRRAQEIKKEIDSWGMNNVGQATKATSSTTNRGRMWKMGQPANMNPALPMHDYQVFGVNWMNLLFRKGFGGILADDMGLGKTCQVIGLMCRMVQDYEADEMEDMPFPNLIVVPPSTLDNWLAEFEKFAPHLSIVKYSGSQDARNDLVDDLLGDDEVAHVILTSYTQLSTNVDIHNMNRLNIQNAIFDEGQILKNPTTKQYQRLARLKVNWRLLLSGTPIQNHLMEMISLLSFVDPYLFSTHMEEIQYVFDHKIHSKNLSNTALLYGERVNRARSILEPFILQRLKDQIGQNLPKKTQRIIRCDLPDQQRKLYDKYEKLFRAENDQKVKTRKSGARDNDMNNVWIQMKKAALHPQLFRHHFTDKMVHDMAQILYKKVDHRELDLAESKFDLLHNDLRGRSDFDLHLYCTDFPRFLKEFDIEVGSWKTSGKVLKLLEMIDEYKKNGDRVLVFSKFSMVIDILSYILNRDGIPHCQLTGKSAVGDRQAEINRFQRNPDIPVFLLTTGAGGTGINLTAANKVVIFDMSSNPQDDKQAENRAHRLGQTRPVEVIHLIARNTVEELIYLTCQKKIELADKVITSGAGSGAATAEATATGTSEGAAETQLKNTVRGLMDQGYTVNSDDE</sequence>
<feature type="region of interest" description="Disordered" evidence="4">
    <location>
        <begin position="209"/>
        <end position="297"/>
    </location>
</feature>
<dbReference type="SMART" id="SM00487">
    <property type="entry name" value="DEXDc"/>
    <property type="match status" value="1"/>
</dbReference>
<dbReference type="InterPro" id="IPR027417">
    <property type="entry name" value="P-loop_NTPase"/>
</dbReference>
<dbReference type="GO" id="GO:0003678">
    <property type="term" value="F:DNA helicase activity"/>
    <property type="evidence" value="ECO:0007669"/>
    <property type="project" value="UniProtKB-EC"/>
</dbReference>
<dbReference type="InterPro" id="IPR000330">
    <property type="entry name" value="SNF2_N"/>
</dbReference>
<dbReference type="PROSITE" id="PS51194">
    <property type="entry name" value="HELICASE_CTER"/>
    <property type="match status" value="1"/>
</dbReference>
<dbReference type="SMART" id="SM00490">
    <property type="entry name" value="HELICc"/>
    <property type="match status" value="1"/>
</dbReference>
<evidence type="ECO:0000256" key="1">
    <source>
        <dbReference type="ARBA" id="ARBA00022741"/>
    </source>
</evidence>
<evidence type="ECO:0000313" key="7">
    <source>
        <dbReference type="EMBL" id="KKF94541.1"/>
    </source>
</evidence>
<evidence type="ECO:0000256" key="4">
    <source>
        <dbReference type="SAM" id="MobiDB-lite"/>
    </source>
</evidence>
<feature type="compositionally biased region" description="Polar residues" evidence="4">
    <location>
        <begin position="230"/>
        <end position="244"/>
    </location>
</feature>
<feature type="domain" description="Helicase C-terminal" evidence="6">
    <location>
        <begin position="850"/>
        <end position="1010"/>
    </location>
</feature>
<gene>
    <name evidence="7" type="primary">fft2</name>
    <name evidence="7" type="ORF">CFO_g3120</name>
</gene>
<proteinExistence type="predicted"/>
<dbReference type="InterPro" id="IPR049730">
    <property type="entry name" value="SNF2/RAD54-like_C"/>
</dbReference>
<name>A0A0F8B0P6_CERFI</name>
<organism evidence="7 8">
    <name type="scientific">Ceratocystis fimbriata f. sp. platani</name>
    <dbReference type="NCBI Taxonomy" id="88771"/>
    <lineage>
        <taxon>Eukaryota</taxon>
        <taxon>Fungi</taxon>
        <taxon>Dikarya</taxon>
        <taxon>Ascomycota</taxon>
        <taxon>Pezizomycotina</taxon>
        <taxon>Sordariomycetes</taxon>
        <taxon>Hypocreomycetidae</taxon>
        <taxon>Microascales</taxon>
        <taxon>Ceratocystidaceae</taxon>
        <taxon>Ceratocystis</taxon>
    </lineage>
</organism>
<comment type="caution">
    <text evidence="7">The sequence shown here is derived from an EMBL/GenBank/DDBJ whole genome shotgun (WGS) entry which is preliminary data.</text>
</comment>
<keyword evidence="8" id="KW-1185">Reference proteome</keyword>
<dbReference type="Pfam" id="PF00176">
    <property type="entry name" value="SNF2-rel_dom"/>
    <property type="match status" value="1"/>
</dbReference>
<feature type="compositionally biased region" description="Polar residues" evidence="4">
    <location>
        <begin position="1"/>
        <end position="10"/>
    </location>
</feature>
<dbReference type="Gene3D" id="3.40.50.10810">
    <property type="entry name" value="Tandem AAA-ATPase domain"/>
    <property type="match status" value="1"/>
</dbReference>
<accession>A0A0F8B0P6</accession>